<keyword evidence="2" id="KW-1185">Reference proteome</keyword>
<evidence type="ECO:0000313" key="2">
    <source>
        <dbReference type="Proteomes" id="UP000887013"/>
    </source>
</evidence>
<name>A0A8X6R1J4_NEPPI</name>
<gene>
    <name evidence="1" type="ORF">NPIL_226391</name>
</gene>
<protein>
    <submittedName>
        <fullName evidence="1">Uncharacterized protein</fullName>
    </submittedName>
</protein>
<dbReference type="Proteomes" id="UP000887013">
    <property type="component" value="Unassembled WGS sequence"/>
</dbReference>
<dbReference type="AlphaFoldDB" id="A0A8X6R1J4"/>
<comment type="caution">
    <text evidence="1">The sequence shown here is derived from an EMBL/GenBank/DDBJ whole genome shotgun (WGS) entry which is preliminary data.</text>
</comment>
<accession>A0A8X6R1J4</accession>
<proteinExistence type="predicted"/>
<sequence>MFLNLAKRNLQLLCNGILDHDSEKNLQLEILSIDAMKNFKLRAVRTKVKVVEDPVSQKVANRVCTGIRRTSENQCGGISQPYAAGKDNNGSDLTVPCRKTRSQFPYFSASDSADGSHAAAYVSWTPVFGFRTRMVLEWQRILKRRVLVEQKYYLQLRGSCAFLPRQHGTVLKRVLSNVKYFCLRFFVTVERHKSLVRRKGSSTGCVAFCRAVLRCFARAGIFFGGSQRNANITGINHGMKMAQPCYATARFVRYWLAGQHLRGEKCAYKGSNGVPLRLLQVASRQYVVYAAGSIRYIFSALPASRNGEAAA</sequence>
<organism evidence="1 2">
    <name type="scientific">Nephila pilipes</name>
    <name type="common">Giant wood spider</name>
    <name type="synonym">Nephila maculata</name>
    <dbReference type="NCBI Taxonomy" id="299642"/>
    <lineage>
        <taxon>Eukaryota</taxon>
        <taxon>Metazoa</taxon>
        <taxon>Ecdysozoa</taxon>
        <taxon>Arthropoda</taxon>
        <taxon>Chelicerata</taxon>
        <taxon>Arachnida</taxon>
        <taxon>Araneae</taxon>
        <taxon>Araneomorphae</taxon>
        <taxon>Entelegynae</taxon>
        <taxon>Araneoidea</taxon>
        <taxon>Nephilidae</taxon>
        <taxon>Nephila</taxon>
    </lineage>
</organism>
<reference evidence="1" key="1">
    <citation type="submission" date="2020-08" db="EMBL/GenBank/DDBJ databases">
        <title>Multicomponent nature underlies the extraordinary mechanical properties of spider dragline silk.</title>
        <authorList>
            <person name="Kono N."/>
            <person name="Nakamura H."/>
            <person name="Mori M."/>
            <person name="Yoshida Y."/>
            <person name="Ohtoshi R."/>
            <person name="Malay A.D."/>
            <person name="Moran D.A.P."/>
            <person name="Tomita M."/>
            <person name="Numata K."/>
            <person name="Arakawa K."/>
        </authorList>
    </citation>
    <scope>NUCLEOTIDE SEQUENCE</scope>
</reference>
<evidence type="ECO:0000313" key="1">
    <source>
        <dbReference type="EMBL" id="GFU62044.1"/>
    </source>
</evidence>
<dbReference type="EMBL" id="BMAW01041024">
    <property type="protein sequence ID" value="GFU62044.1"/>
    <property type="molecule type" value="Genomic_DNA"/>
</dbReference>